<feature type="transmembrane region" description="Helical" evidence="8">
    <location>
        <begin position="363"/>
        <end position="384"/>
    </location>
</feature>
<dbReference type="AlphaFoldDB" id="A0A9P8QX52"/>
<dbReference type="GO" id="GO:0000329">
    <property type="term" value="C:fungal-type vacuole membrane"/>
    <property type="evidence" value="ECO:0007669"/>
    <property type="project" value="TreeGrafter"/>
</dbReference>
<feature type="region of interest" description="Disordered" evidence="7">
    <location>
        <begin position="413"/>
        <end position="432"/>
    </location>
</feature>
<feature type="transmembrane region" description="Helical" evidence="8">
    <location>
        <begin position="41"/>
        <end position="62"/>
    </location>
</feature>
<comment type="subcellular location">
    <subcellularLocation>
        <location evidence="1">Membrane</location>
        <topology evidence="1">Multi-pass membrane protein</topology>
    </subcellularLocation>
</comment>
<feature type="transmembrane region" description="Helical" evidence="8">
    <location>
        <begin position="74"/>
        <end position="94"/>
    </location>
</feature>
<evidence type="ECO:0000256" key="1">
    <source>
        <dbReference type="ARBA" id="ARBA00004141"/>
    </source>
</evidence>
<keyword evidence="5 8" id="KW-1133">Transmembrane helix</keyword>
<protein>
    <submittedName>
        <fullName evidence="10">Vacuolar membrane</fullName>
    </submittedName>
</protein>
<keyword evidence="4 8" id="KW-0812">Transmembrane</keyword>
<name>A0A9P8QX52_9HYPO</name>
<keyword evidence="3" id="KW-0813">Transport</keyword>
<evidence type="ECO:0000313" key="10">
    <source>
        <dbReference type="EMBL" id="KAH6611295.1"/>
    </source>
</evidence>
<feature type="transmembrane region" description="Helical" evidence="8">
    <location>
        <begin position="335"/>
        <end position="356"/>
    </location>
</feature>
<accession>A0A9P8QX52</accession>
<evidence type="ECO:0000256" key="6">
    <source>
        <dbReference type="ARBA" id="ARBA00023136"/>
    </source>
</evidence>
<dbReference type="InterPro" id="IPR025016">
    <property type="entry name" value="DUF3955"/>
</dbReference>
<feature type="compositionally biased region" description="Low complexity" evidence="7">
    <location>
        <begin position="417"/>
        <end position="432"/>
    </location>
</feature>
<feature type="transmembrane region" description="Helical" evidence="8">
    <location>
        <begin position="199"/>
        <end position="219"/>
    </location>
</feature>
<organism evidence="10 11">
    <name type="scientific">Trichoderma cornu-damae</name>
    <dbReference type="NCBI Taxonomy" id="654480"/>
    <lineage>
        <taxon>Eukaryota</taxon>
        <taxon>Fungi</taxon>
        <taxon>Dikarya</taxon>
        <taxon>Ascomycota</taxon>
        <taxon>Pezizomycotina</taxon>
        <taxon>Sordariomycetes</taxon>
        <taxon>Hypocreomycetidae</taxon>
        <taxon>Hypocreales</taxon>
        <taxon>Hypocreaceae</taxon>
        <taxon>Trichoderma</taxon>
    </lineage>
</organism>
<feature type="transmembrane region" description="Helical" evidence="8">
    <location>
        <begin position="263"/>
        <end position="285"/>
    </location>
</feature>
<evidence type="ECO:0000256" key="4">
    <source>
        <dbReference type="ARBA" id="ARBA00022692"/>
    </source>
</evidence>
<proteinExistence type="inferred from homology"/>
<dbReference type="GO" id="GO:0022857">
    <property type="term" value="F:transmembrane transporter activity"/>
    <property type="evidence" value="ECO:0007669"/>
    <property type="project" value="InterPro"/>
</dbReference>
<dbReference type="EMBL" id="JAIWOZ010000001">
    <property type="protein sequence ID" value="KAH6611295.1"/>
    <property type="molecule type" value="Genomic_DNA"/>
</dbReference>
<reference evidence="10" key="1">
    <citation type="submission" date="2021-08" db="EMBL/GenBank/DDBJ databases">
        <title>Chromosome-Level Trichoderma cornu-damae using Hi-C Data.</title>
        <authorList>
            <person name="Kim C.S."/>
        </authorList>
    </citation>
    <scope>NUCLEOTIDE SEQUENCE</scope>
    <source>
        <strain evidence="10">KA19-0412C</strain>
    </source>
</reference>
<dbReference type="Pfam" id="PF13127">
    <property type="entry name" value="DUF3955"/>
    <property type="match status" value="1"/>
</dbReference>
<evidence type="ECO:0000313" key="11">
    <source>
        <dbReference type="Proteomes" id="UP000827724"/>
    </source>
</evidence>
<dbReference type="PANTHER" id="PTHR23051">
    <property type="entry name" value="SOLUTE CARRIER FAMILY 35, MEMBER F5"/>
    <property type="match status" value="1"/>
</dbReference>
<evidence type="ECO:0000256" key="7">
    <source>
        <dbReference type="SAM" id="MobiDB-lite"/>
    </source>
</evidence>
<dbReference type="Pfam" id="PF06027">
    <property type="entry name" value="SLC35F"/>
    <property type="match status" value="1"/>
</dbReference>
<comment type="caution">
    <text evidence="10">The sequence shown here is derived from an EMBL/GenBank/DDBJ whole genome shotgun (WGS) entry which is preliminary data.</text>
</comment>
<dbReference type="InterPro" id="IPR037185">
    <property type="entry name" value="EmrE-like"/>
</dbReference>
<dbReference type="InterPro" id="IPR009262">
    <property type="entry name" value="SLC35_F1/F2/F6"/>
</dbReference>
<gene>
    <name evidence="10" type="ORF">Trco_001315</name>
</gene>
<dbReference type="SUPFAM" id="SSF103481">
    <property type="entry name" value="Multidrug resistance efflux transporter EmrE"/>
    <property type="match status" value="1"/>
</dbReference>
<sequence>MASFDGPMGRRPSRDDSVHGQAVGFREGLGLGGVARRTVGICLLLLTVFLWTLSNFLASFIFSDETYDKPFFLVYFNTSMFALSLIPMFIRHLARRGIRRLRGDVSRMWAERGLRQAAAAAVGPRADEDGGEAHERLLVDEHSPGPASSSSSSSSSWGPAAGKLGFRETAVLSFEFCLLWFLANYFASACLEHTSVASVTILTSTSSVWTLVFGSMFGVEAFSSRKLAGVLASLAGIVLVSMVDLSGKSDDDRGSFPHKSPGQIALGDAMAVLSAVVYGIYVTVMKRRVGDEDKVNMQLFFGLVGAFNLALLWPLFFILHWTGIEPFELPPTSQVWTIIIVNSVASFVSDISWALAMLLTTPLVVTVGLSLTIPLSLIGEMFQYQQYSSFVYWIGAAVVFVSFAFVNHETKDDDTGKAAANATTAAGPGLSG</sequence>
<keyword evidence="11" id="KW-1185">Reference proteome</keyword>
<feature type="transmembrane region" description="Helical" evidence="8">
    <location>
        <begin position="226"/>
        <end position="243"/>
    </location>
</feature>
<feature type="domain" description="DUF3955" evidence="9">
    <location>
        <begin position="38"/>
        <end position="92"/>
    </location>
</feature>
<evidence type="ECO:0000256" key="5">
    <source>
        <dbReference type="ARBA" id="ARBA00022989"/>
    </source>
</evidence>
<feature type="transmembrane region" description="Helical" evidence="8">
    <location>
        <begin position="297"/>
        <end position="323"/>
    </location>
</feature>
<comment type="similarity">
    <text evidence="2">Belongs to the SLC35F solute transporter family.</text>
</comment>
<dbReference type="PANTHER" id="PTHR23051:SF0">
    <property type="entry name" value="SOLUTE CARRIER FAMILY 35 MEMBER F5"/>
    <property type="match status" value="1"/>
</dbReference>
<evidence type="ECO:0000259" key="9">
    <source>
        <dbReference type="Pfam" id="PF13127"/>
    </source>
</evidence>
<feature type="transmembrane region" description="Helical" evidence="8">
    <location>
        <begin position="169"/>
        <end position="187"/>
    </location>
</feature>
<evidence type="ECO:0000256" key="2">
    <source>
        <dbReference type="ARBA" id="ARBA00007863"/>
    </source>
</evidence>
<feature type="transmembrane region" description="Helical" evidence="8">
    <location>
        <begin position="390"/>
        <end position="407"/>
    </location>
</feature>
<dbReference type="Proteomes" id="UP000827724">
    <property type="component" value="Unassembled WGS sequence"/>
</dbReference>
<keyword evidence="6 8" id="KW-0472">Membrane</keyword>
<evidence type="ECO:0000256" key="3">
    <source>
        <dbReference type="ARBA" id="ARBA00022448"/>
    </source>
</evidence>
<dbReference type="OrthoDB" id="1436450at2759"/>
<evidence type="ECO:0000256" key="8">
    <source>
        <dbReference type="SAM" id="Phobius"/>
    </source>
</evidence>